<evidence type="ECO:0000256" key="2">
    <source>
        <dbReference type="SAM" id="MobiDB-lite"/>
    </source>
</evidence>
<feature type="compositionally biased region" description="Low complexity" evidence="2">
    <location>
        <begin position="83"/>
        <end position="103"/>
    </location>
</feature>
<dbReference type="EMBL" id="AP000366">
    <property type="protein sequence ID" value="BAD15397.1"/>
    <property type="molecule type" value="Genomic_DNA"/>
</dbReference>
<proteinExistence type="predicted"/>
<organism evidence="3 4">
    <name type="scientific">Oryza sativa subsp. japonica</name>
    <name type="common">Rice</name>
    <dbReference type="NCBI Taxonomy" id="39947"/>
    <lineage>
        <taxon>Eukaryota</taxon>
        <taxon>Viridiplantae</taxon>
        <taxon>Streptophyta</taxon>
        <taxon>Embryophyta</taxon>
        <taxon>Tracheophyta</taxon>
        <taxon>Spermatophyta</taxon>
        <taxon>Magnoliopsida</taxon>
        <taxon>Liliopsida</taxon>
        <taxon>Poales</taxon>
        <taxon>Poaceae</taxon>
        <taxon>BOP clade</taxon>
        <taxon>Oryzoideae</taxon>
        <taxon>Oryzeae</taxon>
        <taxon>Oryzinae</taxon>
        <taxon>Oryza</taxon>
        <taxon>Oryza sativa</taxon>
    </lineage>
</organism>
<evidence type="ECO:0000313" key="4">
    <source>
        <dbReference type="Proteomes" id="UP000000763"/>
    </source>
</evidence>
<feature type="compositionally biased region" description="Gly residues" evidence="2">
    <location>
        <begin position="164"/>
        <end position="174"/>
    </location>
</feature>
<dbReference type="Proteomes" id="UP000000763">
    <property type="component" value="Chromosome 2"/>
</dbReference>
<protein>
    <submittedName>
        <fullName evidence="3">Uncharacterized protein</fullName>
    </submittedName>
</protein>
<feature type="region of interest" description="Disordered" evidence="2">
    <location>
        <begin position="144"/>
        <end position="180"/>
    </location>
</feature>
<sequence length="297" mass="32504">MRRVQLRTHTHARNEIALIPRHTHTRTLGMRLHSYHDTRTHCTGNVQSTTHAHTCPVPLNVHACIPPGKRRKTPVRHSVTNWSSSSSSSSSSSPARSPTAAATPDRRRSPGSPARAGECRDKGGVVEYRVKEREISPRLVVSSAPRAAAKTSRGGGAAIEQSRGGEGILGGVTGGNARPKSQIKAEPELLRREVPLTSGKTKKAPKITFKNEPRHSAPQSDWGTPDSVPEFGPADEYRALRKKYLLLEDENGELDKQLSQAEEEASVLEDEKFALLDQLVVLEGLVDPSQMQPPRRL</sequence>
<dbReference type="AlphaFoldDB" id="Q7F8R9"/>
<gene>
    <name evidence="3" type="primary">P0437H03.123-1</name>
</gene>
<keyword evidence="1" id="KW-0175">Coiled coil</keyword>
<dbReference type="PANTHER" id="PTHR37740">
    <property type="entry name" value="OS02G0193500 PROTEIN"/>
    <property type="match status" value="1"/>
</dbReference>
<feature type="region of interest" description="Disordered" evidence="2">
    <location>
        <begin position="66"/>
        <end position="125"/>
    </location>
</feature>
<feature type="region of interest" description="Disordered" evidence="2">
    <location>
        <begin position="196"/>
        <end position="230"/>
    </location>
</feature>
<evidence type="ECO:0000313" key="3">
    <source>
        <dbReference type="EMBL" id="BAD15397.1"/>
    </source>
</evidence>
<reference evidence="4" key="2">
    <citation type="journal article" date="2008" name="Nucleic Acids Res.">
        <title>The rice annotation project database (RAP-DB): 2008 update.</title>
        <authorList>
            <consortium name="The rice annotation project (RAP)"/>
        </authorList>
    </citation>
    <scope>GENOME REANNOTATION</scope>
    <source>
        <strain evidence="4">cv. Nipponbare</strain>
    </source>
</reference>
<accession>Q7F8R9</accession>
<feature type="coiled-coil region" evidence="1">
    <location>
        <begin position="237"/>
        <end position="278"/>
    </location>
</feature>
<evidence type="ECO:0000256" key="1">
    <source>
        <dbReference type="SAM" id="Coils"/>
    </source>
</evidence>
<reference evidence="4" key="1">
    <citation type="journal article" date="2005" name="Nature">
        <title>The map-based sequence of the rice genome.</title>
        <authorList>
            <consortium name="International rice genome sequencing project (IRGSP)"/>
            <person name="Matsumoto T."/>
            <person name="Wu J."/>
            <person name="Kanamori H."/>
            <person name="Katayose Y."/>
            <person name="Fujisawa M."/>
            <person name="Namiki N."/>
            <person name="Mizuno H."/>
            <person name="Yamamoto K."/>
            <person name="Antonio B.A."/>
            <person name="Baba T."/>
            <person name="Sakata K."/>
            <person name="Nagamura Y."/>
            <person name="Aoki H."/>
            <person name="Arikawa K."/>
            <person name="Arita K."/>
            <person name="Bito T."/>
            <person name="Chiden Y."/>
            <person name="Fujitsuka N."/>
            <person name="Fukunaka R."/>
            <person name="Hamada M."/>
            <person name="Harada C."/>
            <person name="Hayashi A."/>
            <person name="Hijishita S."/>
            <person name="Honda M."/>
            <person name="Hosokawa S."/>
            <person name="Ichikawa Y."/>
            <person name="Idonuma A."/>
            <person name="Iijima M."/>
            <person name="Ikeda M."/>
            <person name="Ikeno M."/>
            <person name="Ito K."/>
            <person name="Ito S."/>
            <person name="Ito T."/>
            <person name="Ito Y."/>
            <person name="Ito Y."/>
            <person name="Iwabuchi A."/>
            <person name="Kamiya K."/>
            <person name="Karasawa W."/>
            <person name="Kurita K."/>
            <person name="Katagiri S."/>
            <person name="Kikuta A."/>
            <person name="Kobayashi H."/>
            <person name="Kobayashi N."/>
            <person name="Machita K."/>
            <person name="Maehara T."/>
            <person name="Masukawa M."/>
            <person name="Mizubayashi T."/>
            <person name="Mukai Y."/>
            <person name="Nagasaki H."/>
            <person name="Nagata Y."/>
            <person name="Naito S."/>
            <person name="Nakashima M."/>
            <person name="Nakama Y."/>
            <person name="Nakamichi Y."/>
            <person name="Nakamura M."/>
            <person name="Meguro A."/>
            <person name="Negishi M."/>
            <person name="Ohta I."/>
            <person name="Ohta T."/>
            <person name="Okamoto M."/>
            <person name="Ono N."/>
            <person name="Saji S."/>
            <person name="Sakaguchi M."/>
            <person name="Sakai K."/>
            <person name="Shibata M."/>
            <person name="Shimokawa T."/>
            <person name="Song J."/>
            <person name="Takazaki Y."/>
            <person name="Terasawa K."/>
            <person name="Tsugane M."/>
            <person name="Tsuji K."/>
            <person name="Ueda S."/>
            <person name="Waki K."/>
            <person name="Yamagata H."/>
            <person name="Yamamoto M."/>
            <person name="Yamamoto S."/>
            <person name="Yamane H."/>
            <person name="Yoshiki S."/>
            <person name="Yoshihara R."/>
            <person name="Yukawa K."/>
            <person name="Zhong H."/>
            <person name="Yano M."/>
            <person name="Yuan Q."/>
            <person name="Ouyang S."/>
            <person name="Liu J."/>
            <person name="Jones K.M."/>
            <person name="Gansberger K."/>
            <person name="Moffat K."/>
            <person name="Hill J."/>
            <person name="Bera J."/>
            <person name="Fadrosh D."/>
            <person name="Jin S."/>
            <person name="Johri S."/>
            <person name="Kim M."/>
            <person name="Overton L."/>
            <person name="Reardon M."/>
            <person name="Tsitrin T."/>
            <person name="Vuong H."/>
            <person name="Weaver B."/>
            <person name="Ciecko A."/>
            <person name="Tallon L."/>
            <person name="Jackson J."/>
            <person name="Pai G."/>
            <person name="Aken S.V."/>
            <person name="Utterback T."/>
            <person name="Reidmuller S."/>
            <person name="Feldblyum T."/>
            <person name="Hsiao J."/>
            <person name="Zismann V."/>
            <person name="Iobst S."/>
            <person name="de Vazeille A.R."/>
            <person name="Buell C.R."/>
            <person name="Ying K."/>
            <person name="Li Y."/>
            <person name="Lu T."/>
            <person name="Huang Y."/>
            <person name="Zhao Q."/>
            <person name="Feng Q."/>
            <person name="Zhang L."/>
            <person name="Zhu J."/>
            <person name="Weng Q."/>
            <person name="Mu J."/>
            <person name="Lu Y."/>
            <person name="Fan D."/>
            <person name="Liu Y."/>
            <person name="Guan J."/>
            <person name="Zhang Y."/>
            <person name="Yu S."/>
            <person name="Liu X."/>
            <person name="Zhang Y."/>
            <person name="Hong G."/>
            <person name="Han B."/>
            <person name="Choisne N."/>
            <person name="Demange N."/>
            <person name="Orjeda G."/>
            <person name="Samain S."/>
            <person name="Cattolico L."/>
            <person name="Pelletier E."/>
            <person name="Couloux A."/>
            <person name="Segurens B."/>
            <person name="Wincker P."/>
            <person name="D'Hont A."/>
            <person name="Scarpelli C."/>
            <person name="Weissenbach J."/>
            <person name="Salanoubat M."/>
            <person name="Quetier F."/>
            <person name="Yu Y."/>
            <person name="Kim H.R."/>
            <person name="Rambo T."/>
            <person name="Currie J."/>
            <person name="Collura K."/>
            <person name="Luo M."/>
            <person name="Yang T."/>
            <person name="Ammiraju J.S.S."/>
            <person name="Engler F."/>
            <person name="Soderlund C."/>
            <person name="Wing R.A."/>
            <person name="Palmer L.E."/>
            <person name="de la Bastide M."/>
            <person name="Spiegel L."/>
            <person name="Nascimento L."/>
            <person name="Zutavern T."/>
            <person name="O'Shaughnessy A."/>
            <person name="Dike S."/>
            <person name="Dedhia N."/>
            <person name="Preston R."/>
            <person name="Balija V."/>
            <person name="McCombie W.R."/>
            <person name="Chow T."/>
            <person name="Chen H."/>
            <person name="Chung M."/>
            <person name="Chen C."/>
            <person name="Shaw J."/>
            <person name="Wu H."/>
            <person name="Hsiao K."/>
            <person name="Chao Y."/>
            <person name="Chu M."/>
            <person name="Cheng C."/>
            <person name="Hour A."/>
            <person name="Lee P."/>
            <person name="Lin S."/>
            <person name="Lin Y."/>
            <person name="Liou J."/>
            <person name="Liu S."/>
            <person name="Hsing Y."/>
            <person name="Raghuvanshi S."/>
            <person name="Mohanty A."/>
            <person name="Bharti A.K."/>
            <person name="Gaur A."/>
            <person name="Gupta V."/>
            <person name="Kumar D."/>
            <person name="Ravi V."/>
            <person name="Vij S."/>
            <person name="Kapur A."/>
            <person name="Khurana P."/>
            <person name="Khurana P."/>
            <person name="Khurana J.P."/>
            <person name="Tyagi A.K."/>
            <person name="Gaikwad K."/>
            <person name="Singh A."/>
            <person name="Dalal V."/>
            <person name="Srivastava S."/>
            <person name="Dixit A."/>
            <person name="Pal A.K."/>
            <person name="Ghazi I.A."/>
            <person name="Yadav M."/>
            <person name="Pandit A."/>
            <person name="Bhargava A."/>
            <person name="Sureshbabu K."/>
            <person name="Batra K."/>
            <person name="Sharma T.R."/>
            <person name="Mohapatra T."/>
            <person name="Singh N.K."/>
            <person name="Messing J."/>
            <person name="Nelson A.B."/>
            <person name="Fuks G."/>
            <person name="Kavchok S."/>
            <person name="Keizer G."/>
            <person name="Linton E."/>
            <person name="Llaca V."/>
            <person name="Song R."/>
            <person name="Tanyolac B."/>
            <person name="Young S."/>
            <person name="Ho-Il K."/>
            <person name="Hahn J.H."/>
            <person name="Sangsakoo G."/>
            <person name="Vanavichit A."/>
            <person name="de Mattos Luiz.A.T."/>
            <person name="Zimmer P.D."/>
            <person name="Malone G."/>
            <person name="Dellagostin O."/>
            <person name="de Oliveira A.C."/>
            <person name="Bevan M."/>
            <person name="Bancroft I."/>
            <person name="Minx P."/>
            <person name="Cordum H."/>
            <person name="Wilson R."/>
            <person name="Cheng Z."/>
            <person name="Jin W."/>
            <person name="Jiang J."/>
            <person name="Leong S.A."/>
            <person name="Iwama H."/>
            <person name="Gojobori T."/>
            <person name="Itoh T."/>
            <person name="Niimura Y."/>
            <person name="Fujii Y."/>
            <person name="Habara T."/>
            <person name="Sakai H."/>
            <person name="Sato Y."/>
            <person name="Wilson G."/>
            <person name="Kumar K."/>
            <person name="McCouch S."/>
            <person name="Juretic N."/>
            <person name="Hoen D."/>
            <person name="Wright S."/>
            <person name="Bruskiewich R."/>
            <person name="Bureau T."/>
            <person name="Miyao A."/>
            <person name="Hirochika H."/>
            <person name="Nishikawa T."/>
            <person name="Kadowaki K."/>
            <person name="Sugiura M."/>
            <person name="Burr B."/>
            <person name="Sasaki T."/>
        </authorList>
    </citation>
    <scope>NUCLEOTIDE SEQUENCE [LARGE SCALE GENOMIC DNA]</scope>
    <source>
        <strain evidence="4">cv. Nipponbare</strain>
    </source>
</reference>
<name>Q7F8R9_ORYSJ</name>
<dbReference type="PANTHER" id="PTHR37740:SF1">
    <property type="entry name" value="OS02G0193500 PROTEIN"/>
    <property type="match status" value="1"/>
</dbReference>